<proteinExistence type="predicted"/>
<dbReference type="PANTHER" id="PTHR11607">
    <property type="entry name" value="ALPHA-MANNOSIDASE"/>
    <property type="match status" value="1"/>
</dbReference>
<evidence type="ECO:0000313" key="1">
    <source>
        <dbReference type="Proteomes" id="UP000694865"/>
    </source>
</evidence>
<dbReference type="InterPro" id="IPR011013">
    <property type="entry name" value="Gal_mutarotase_sf_dom"/>
</dbReference>
<dbReference type="RefSeq" id="XP_006817212.1">
    <property type="nucleotide sequence ID" value="XM_006817149.1"/>
</dbReference>
<protein>
    <submittedName>
        <fullName evidence="2">Alpha-mannosidase 2-like</fullName>
    </submittedName>
</protein>
<gene>
    <name evidence="2" type="primary">LOC102810168</name>
</gene>
<accession>A0ABM0MB21</accession>
<dbReference type="Proteomes" id="UP000694865">
    <property type="component" value="Unplaced"/>
</dbReference>
<dbReference type="InterPro" id="IPR050843">
    <property type="entry name" value="Glycosyl_Hydrlase_38"/>
</dbReference>
<name>A0ABM0MB21_SACKO</name>
<dbReference type="GeneID" id="102810168"/>
<keyword evidence="1" id="KW-1185">Reference proteome</keyword>
<reference evidence="2" key="1">
    <citation type="submission" date="2025-08" db="UniProtKB">
        <authorList>
            <consortium name="RefSeq"/>
        </authorList>
    </citation>
    <scope>IDENTIFICATION</scope>
    <source>
        <tissue evidence="2">Testes</tissue>
    </source>
</reference>
<sequence>MDRKLEQDDNRGLQQGVKDNKKTPNLFRILLERKTDTTQKVNTSPTGYPSLLSNAVSYTLNHPIITLATNDLNQDLDIVTEFLPFPNQLSCDIQLLNLRFIHDMKEGGSIPGEGALLLLHRHGFDCKYPATGLSCSTNQGKVSLGEMFHEDIITVKETTSTSLTMMHDKETIDTSVSQYIEPMEIKAFRMTF</sequence>
<dbReference type="SUPFAM" id="SSF74650">
    <property type="entry name" value="Galactose mutarotase-like"/>
    <property type="match status" value="1"/>
</dbReference>
<dbReference type="PANTHER" id="PTHR11607:SF3">
    <property type="entry name" value="LYSOSOMAL ALPHA-MANNOSIDASE"/>
    <property type="match status" value="1"/>
</dbReference>
<dbReference type="Gene3D" id="2.70.98.30">
    <property type="entry name" value="Golgi alpha-mannosidase II, domain 4"/>
    <property type="match status" value="1"/>
</dbReference>
<organism evidence="1 2">
    <name type="scientific">Saccoglossus kowalevskii</name>
    <name type="common">Acorn worm</name>
    <dbReference type="NCBI Taxonomy" id="10224"/>
    <lineage>
        <taxon>Eukaryota</taxon>
        <taxon>Metazoa</taxon>
        <taxon>Hemichordata</taxon>
        <taxon>Enteropneusta</taxon>
        <taxon>Harrimaniidae</taxon>
        <taxon>Saccoglossus</taxon>
    </lineage>
</organism>
<evidence type="ECO:0000313" key="2">
    <source>
        <dbReference type="RefSeq" id="XP_006817212.1"/>
    </source>
</evidence>